<keyword evidence="3" id="KW-0574">Periplasm</keyword>
<keyword evidence="5" id="KW-1133">Transmembrane helix</keyword>
<dbReference type="EMBL" id="CP002049">
    <property type="protein sequence ID" value="ADI14431.1"/>
    <property type="molecule type" value="Genomic_DNA"/>
</dbReference>
<dbReference type="AlphaFoldDB" id="D7CWN2"/>
<dbReference type="InterPro" id="IPR012902">
    <property type="entry name" value="N_methyl_site"/>
</dbReference>
<comment type="subcellular location">
    <subcellularLocation>
        <location evidence="1">Cell outer membrane</location>
        <topology evidence="1">Single-pass membrane protein</topology>
    </subcellularLocation>
    <subcellularLocation>
        <location evidence="2">Periplasm</location>
    </subcellularLocation>
</comment>
<evidence type="ECO:0000313" key="6">
    <source>
        <dbReference type="EMBL" id="ADI14431.1"/>
    </source>
</evidence>
<keyword evidence="5" id="KW-0812">Transmembrane</keyword>
<dbReference type="OrthoDB" id="63128at2"/>
<dbReference type="Pfam" id="PF07963">
    <property type="entry name" value="N_methyl"/>
    <property type="match status" value="1"/>
</dbReference>
<sequence length="279" mass="30399">MQHPYRPSTSPHTPSHNAGMTLVELLVAAALMGVLMLAFTQVFGGSLRASGELNARNELLSEAQIAQQFVAAKLQNAFYVYPSGSAIQLSQSGATTQNTTRSGAGQQWRVGTDPFIALLLPPTGRGQCPANAASTSVKNANRQFCFTFHAFYPVHRGTLVRSGLASAPPHDPQNDDTWVLMEYRANLFDGVDRTLDQVAQPPLDRPDLYRSRSAQMLADYVQPTTLAPRYTMFSTDEQGGTVYSVAFELRMLQRRVGKALTAPAGLAPLSTRVYPRNVP</sequence>
<dbReference type="eggNOG" id="COG4968">
    <property type="taxonomic scope" value="Bacteria"/>
</dbReference>
<keyword evidence="5" id="KW-0472">Membrane</keyword>
<evidence type="ECO:0000256" key="4">
    <source>
        <dbReference type="ARBA" id="ARBA00023237"/>
    </source>
</evidence>
<organism evidence="6 7">
    <name type="scientific">Truepera radiovictrix (strain DSM 17093 / CIP 108686 / LMG 22925 / RQ-24)</name>
    <dbReference type="NCBI Taxonomy" id="649638"/>
    <lineage>
        <taxon>Bacteria</taxon>
        <taxon>Thermotogati</taxon>
        <taxon>Deinococcota</taxon>
        <taxon>Deinococci</taxon>
        <taxon>Trueperales</taxon>
        <taxon>Trueperaceae</taxon>
        <taxon>Truepera</taxon>
    </lineage>
</organism>
<evidence type="ECO:0000256" key="1">
    <source>
        <dbReference type="ARBA" id="ARBA00004203"/>
    </source>
</evidence>
<dbReference type="Proteomes" id="UP000000379">
    <property type="component" value="Chromosome"/>
</dbReference>
<dbReference type="SUPFAM" id="SSF54523">
    <property type="entry name" value="Pili subunits"/>
    <property type="match status" value="1"/>
</dbReference>
<evidence type="ECO:0000256" key="3">
    <source>
        <dbReference type="ARBA" id="ARBA00022764"/>
    </source>
</evidence>
<evidence type="ECO:0000313" key="7">
    <source>
        <dbReference type="Proteomes" id="UP000000379"/>
    </source>
</evidence>
<dbReference type="GO" id="GO:0009279">
    <property type="term" value="C:cell outer membrane"/>
    <property type="evidence" value="ECO:0007669"/>
    <property type="project" value="UniProtKB-SubCell"/>
</dbReference>
<protein>
    <recommendedName>
        <fullName evidence="8">Prepilin-type N-terminal cleavage/methylation domain-containing protein</fullName>
    </recommendedName>
</protein>
<keyword evidence="7" id="KW-1185">Reference proteome</keyword>
<reference evidence="7" key="1">
    <citation type="submission" date="2010-05" db="EMBL/GenBank/DDBJ databases">
        <title>The complete genome of Truepera radiovictris DSM 17093.</title>
        <authorList>
            <consortium name="US DOE Joint Genome Institute (JGI-PGF)"/>
            <person name="Lucas S."/>
            <person name="Copeland A."/>
            <person name="Lapidus A."/>
            <person name="Glavina del Rio T."/>
            <person name="Dalin E."/>
            <person name="Tice H."/>
            <person name="Bruce D."/>
            <person name="Goodwin L."/>
            <person name="Pitluck S."/>
            <person name="Kyrpides N."/>
            <person name="Mavromatis K."/>
            <person name="Ovchinnikova G."/>
            <person name="Munk A.C."/>
            <person name="Detter J.C."/>
            <person name="Han C."/>
            <person name="Tapia R."/>
            <person name="Land M."/>
            <person name="Hauser L."/>
            <person name="Markowitz V."/>
            <person name="Cheng J.-F."/>
            <person name="Hugenholtz P."/>
            <person name="Woyke T."/>
            <person name="Wu D."/>
            <person name="Tindall B."/>
            <person name="Pomrenke H.G."/>
            <person name="Brambilla E."/>
            <person name="Klenk H.-P."/>
            <person name="Eisen J.A."/>
        </authorList>
    </citation>
    <scope>NUCLEOTIDE SEQUENCE [LARGE SCALE GENOMIC DNA]</scope>
    <source>
        <strain evidence="7">DSM 17093 / CIP 108686 / LMG 22925 / RQ-24</strain>
    </source>
</reference>
<proteinExistence type="predicted"/>
<evidence type="ECO:0000256" key="2">
    <source>
        <dbReference type="ARBA" id="ARBA00004418"/>
    </source>
</evidence>
<dbReference type="GO" id="GO:0042597">
    <property type="term" value="C:periplasmic space"/>
    <property type="evidence" value="ECO:0007669"/>
    <property type="project" value="UniProtKB-SubCell"/>
</dbReference>
<dbReference type="NCBIfam" id="TIGR02532">
    <property type="entry name" value="IV_pilin_GFxxxE"/>
    <property type="match status" value="1"/>
</dbReference>
<dbReference type="STRING" id="649638.Trad_1309"/>
<dbReference type="InterPro" id="IPR045584">
    <property type="entry name" value="Pilin-like"/>
</dbReference>
<dbReference type="KEGG" id="tra:Trad_1309"/>
<keyword evidence="4" id="KW-0998">Cell outer membrane</keyword>
<dbReference type="RefSeq" id="WP_013177801.1">
    <property type="nucleotide sequence ID" value="NC_014221.1"/>
</dbReference>
<gene>
    <name evidence="6" type="ordered locus">Trad_1309</name>
</gene>
<evidence type="ECO:0000256" key="5">
    <source>
        <dbReference type="SAM" id="Phobius"/>
    </source>
</evidence>
<reference evidence="6 7" key="2">
    <citation type="journal article" date="2011" name="Stand. Genomic Sci.">
        <title>Complete genome sequence of Truepera radiovictrix type strain (RQ-24).</title>
        <authorList>
            <person name="Ivanova N."/>
            <person name="Rohde C."/>
            <person name="Munk C."/>
            <person name="Nolan M."/>
            <person name="Lucas S."/>
            <person name="Del Rio T.G."/>
            <person name="Tice H."/>
            <person name="Deshpande S."/>
            <person name="Cheng J.F."/>
            <person name="Tapia R."/>
            <person name="Han C."/>
            <person name="Goodwin L."/>
            <person name="Pitluck S."/>
            <person name="Liolios K."/>
            <person name="Mavromatis K."/>
            <person name="Mikhailova N."/>
            <person name="Pati A."/>
            <person name="Chen A."/>
            <person name="Palaniappan K."/>
            <person name="Land M."/>
            <person name="Hauser L."/>
            <person name="Chang Y.J."/>
            <person name="Jeffries C.D."/>
            <person name="Brambilla E."/>
            <person name="Rohde M."/>
            <person name="Goker M."/>
            <person name="Tindall B.J."/>
            <person name="Woyke T."/>
            <person name="Bristow J."/>
            <person name="Eisen J.A."/>
            <person name="Markowitz V."/>
            <person name="Hugenholtz P."/>
            <person name="Kyrpides N.C."/>
            <person name="Klenk H.P."/>
            <person name="Lapidus A."/>
        </authorList>
    </citation>
    <scope>NUCLEOTIDE SEQUENCE [LARGE SCALE GENOMIC DNA]</scope>
    <source>
        <strain evidence="7">DSM 17093 / CIP 108686 / LMG 22925 / RQ-24</strain>
    </source>
</reference>
<dbReference type="PROSITE" id="PS00409">
    <property type="entry name" value="PROKAR_NTER_METHYL"/>
    <property type="match status" value="1"/>
</dbReference>
<name>D7CWN2_TRURR</name>
<accession>D7CWN2</accession>
<feature type="transmembrane region" description="Helical" evidence="5">
    <location>
        <begin position="20"/>
        <end position="39"/>
    </location>
</feature>
<evidence type="ECO:0008006" key="8">
    <source>
        <dbReference type="Google" id="ProtNLM"/>
    </source>
</evidence>
<dbReference type="HOGENOM" id="CLU_081518_0_0_0"/>